<keyword evidence="1" id="KW-1133">Transmembrane helix</keyword>
<evidence type="ECO:0000313" key="2">
    <source>
        <dbReference type="EMBL" id="HIU12785.1"/>
    </source>
</evidence>
<reference evidence="2" key="1">
    <citation type="submission" date="2020-10" db="EMBL/GenBank/DDBJ databases">
        <authorList>
            <person name="Gilroy R."/>
        </authorList>
    </citation>
    <scope>NUCLEOTIDE SEQUENCE</scope>
    <source>
        <strain evidence="2">CHK195-11698</strain>
    </source>
</reference>
<accession>A0A9D1HLC1</accession>
<dbReference type="Proteomes" id="UP000824175">
    <property type="component" value="Unassembled WGS sequence"/>
</dbReference>
<evidence type="ECO:0008006" key="4">
    <source>
        <dbReference type="Google" id="ProtNLM"/>
    </source>
</evidence>
<gene>
    <name evidence="2" type="ORF">IAD15_01770</name>
</gene>
<dbReference type="AlphaFoldDB" id="A0A9D1HLC1"/>
<keyword evidence="1" id="KW-0472">Membrane</keyword>
<evidence type="ECO:0000256" key="1">
    <source>
        <dbReference type="SAM" id="Phobius"/>
    </source>
</evidence>
<feature type="transmembrane region" description="Helical" evidence="1">
    <location>
        <begin position="6"/>
        <end position="39"/>
    </location>
</feature>
<keyword evidence="1" id="KW-0812">Transmembrane</keyword>
<evidence type="ECO:0000313" key="3">
    <source>
        <dbReference type="Proteomes" id="UP000824175"/>
    </source>
</evidence>
<protein>
    <recommendedName>
        <fullName evidence="4">5-bromo-4-chloroindolyl phosphate hydrolysis protein</fullName>
    </recommendedName>
</protein>
<sequence length="290" mass="33201">MTMVLLVIGILLAVIGLVNMNLILLVAGGILCLASGFYALRHWQTKKQEARRIRELTEGMDRYFTSHPSLQISEHVSIQRPGKDYQDFRDLVVYYDGQYVSPLSAFASTPSFEATYYTLEEKLMAYCLDGDFVDENHNGIDDRQEEKRAPYYRQMLEQEMHRFEQPEIQASLRSISARLGQIHELETRYEGVSARLRKLYQHYLPMMLSILEQYHTLEAKGASAAELAQMEMKLSKTLVLVEEALKTMIASLVQDDVLNIKSDMSVLEAILKRDGLVKEGTLESVGERHE</sequence>
<dbReference type="EMBL" id="DVMJ01000012">
    <property type="protein sequence ID" value="HIU12785.1"/>
    <property type="molecule type" value="Genomic_DNA"/>
</dbReference>
<name>A0A9D1HLC1_9FIRM</name>
<comment type="caution">
    <text evidence="2">The sequence shown here is derived from an EMBL/GenBank/DDBJ whole genome shotgun (WGS) entry which is preliminary data.</text>
</comment>
<reference evidence="2" key="2">
    <citation type="journal article" date="2021" name="PeerJ">
        <title>Extensive microbial diversity within the chicken gut microbiome revealed by metagenomics and culture.</title>
        <authorList>
            <person name="Gilroy R."/>
            <person name="Ravi A."/>
            <person name="Getino M."/>
            <person name="Pursley I."/>
            <person name="Horton D.L."/>
            <person name="Alikhan N.F."/>
            <person name="Baker D."/>
            <person name="Gharbi K."/>
            <person name="Hall N."/>
            <person name="Watson M."/>
            <person name="Adriaenssens E.M."/>
            <person name="Foster-Nyarko E."/>
            <person name="Jarju S."/>
            <person name="Secka A."/>
            <person name="Antonio M."/>
            <person name="Oren A."/>
            <person name="Chaudhuri R.R."/>
            <person name="La Ragione R."/>
            <person name="Hildebrand F."/>
            <person name="Pallen M.J."/>
        </authorList>
    </citation>
    <scope>NUCLEOTIDE SEQUENCE</scope>
    <source>
        <strain evidence="2">CHK195-11698</strain>
    </source>
</reference>
<proteinExistence type="predicted"/>
<organism evidence="2 3">
    <name type="scientific">Candidatus Fimiplasma intestinipullorum</name>
    <dbReference type="NCBI Taxonomy" id="2840825"/>
    <lineage>
        <taxon>Bacteria</taxon>
        <taxon>Bacillati</taxon>
        <taxon>Bacillota</taxon>
        <taxon>Clostridia</taxon>
        <taxon>Eubacteriales</taxon>
        <taxon>Candidatus Fimiplasma</taxon>
    </lineage>
</organism>